<accession>A0A4Q2RHN8</accession>
<gene>
    <name evidence="1" type="ORF">D3272_04710</name>
</gene>
<dbReference type="PANTHER" id="PTHR47628">
    <property type="match status" value="1"/>
</dbReference>
<evidence type="ECO:0000313" key="1">
    <source>
        <dbReference type="EMBL" id="RYB06639.1"/>
    </source>
</evidence>
<keyword evidence="2" id="KW-1185">Reference proteome</keyword>
<dbReference type="CDD" id="cd06357">
    <property type="entry name" value="PBP1_AmiC"/>
    <property type="match status" value="1"/>
</dbReference>
<dbReference type="Pfam" id="PF13433">
    <property type="entry name" value="Peripla_BP_5"/>
    <property type="match status" value="1"/>
</dbReference>
<proteinExistence type="predicted"/>
<dbReference type="SUPFAM" id="SSF53822">
    <property type="entry name" value="Periplasmic binding protein-like I"/>
    <property type="match status" value="1"/>
</dbReference>
<dbReference type="Proteomes" id="UP000289411">
    <property type="component" value="Unassembled WGS sequence"/>
</dbReference>
<dbReference type="AlphaFoldDB" id="A0A4Q2RHN8"/>
<sequence>MAPPAVRSRTGPPPESFDVTVTAFPIGLLISTAGPYAEASTGMLAGALLAVEAVNAGPLPVRLVPRFGDPRGELARYAALGDEMLAAGVRHVVGCYTSSSRKEIIPQFEKADALLWYPSHYEGFESSPNVVYTGPVANQHLLPLADYLVRHVGQTAFCVGSNYIWAWENNRVMRDAMAAAGGTVLAERYFAVGSTDFDQVIAAILAERPAFVFNTLIGVSSYRFVRDLRAACGRRGLDQPAVLPVASCTLSEPELAAIGPGAMDGHITSSVYFASLASPENDRFRAAYAARHPGGPAVSADAEATYVAVMLLAQALAAAGTDEIGAVKAAVGRQVLRAPGGEVAIDPETMHAALTPRIGRSNAAGQFDILAEAPAPVRADPYLIGSASRFGALAPRPRLRIAS</sequence>
<evidence type="ECO:0000313" key="2">
    <source>
        <dbReference type="Proteomes" id="UP000289411"/>
    </source>
</evidence>
<reference evidence="1 2" key="1">
    <citation type="submission" date="2018-09" db="EMBL/GenBank/DDBJ databases">
        <authorList>
            <person name="Grouzdev D.S."/>
            <person name="Krutkina M.S."/>
        </authorList>
    </citation>
    <scope>NUCLEOTIDE SEQUENCE [LARGE SCALE GENOMIC DNA]</scope>
    <source>
        <strain evidence="1 2">RmlP001</strain>
    </source>
</reference>
<comment type="caution">
    <text evidence="1">The sequence shown here is derived from an EMBL/GenBank/DDBJ whole genome shotgun (WGS) entry which is preliminary data.</text>
</comment>
<protein>
    <submittedName>
        <fullName evidence="1">Aliphatic amidase expression-regulating protein</fullName>
    </submittedName>
</protein>
<name>A0A4Q2RHN8_9HYPH</name>
<dbReference type="Gene3D" id="3.40.50.2300">
    <property type="match status" value="2"/>
</dbReference>
<dbReference type="GO" id="GO:0033218">
    <property type="term" value="F:amide binding"/>
    <property type="evidence" value="ECO:0007669"/>
    <property type="project" value="InterPro"/>
</dbReference>
<dbReference type="OrthoDB" id="9802022at2"/>
<dbReference type="InterPro" id="IPR039570">
    <property type="entry name" value="AmiC_PBP1"/>
</dbReference>
<reference evidence="1 2" key="2">
    <citation type="submission" date="2019-02" db="EMBL/GenBank/DDBJ databases">
        <title>'Lichenibacterium ramalinii' gen. nov. sp. nov., 'Lichenibacterium minor' gen. nov. sp. nov.</title>
        <authorList>
            <person name="Pankratov T."/>
        </authorList>
    </citation>
    <scope>NUCLEOTIDE SEQUENCE [LARGE SCALE GENOMIC DNA]</scope>
    <source>
        <strain evidence="1 2">RmlP001</strain>
    </source>
</reference>
<dbReference type="InterPro" id="IPR028082">
    <property type="entry name" value="Peripla_BP_I"/>
</dbReference>
<organism evidence="1 2">
    <name type="scientific">Lichenibacterium ramalinae</name>
    <dbReference type="NCBI Taxonomy" id="2316527"/>
    <lineage>
        <taxon>Bacteria</taxon>
        <taxon>Pseudomonadati</taxon>
        <taxon>Pseudomonadota</taxon>
        <taxon>Alphaproteobacteria</taxon>
        <taxon>Hyphomicrobiales</taxon>
        <taxon>Lichenihabitantaceae</taxon>
        <taxon>Lichenibacterium</taxon>
    </lineage>
</organism>
<dbReference type="PANTHER" id="PTHR47628:SF1">
    <property type="entry name" value="ALIPHATIC AMIDASE EXPRESSION-REGULATING PROTEIN"/>
    <property type="match status" value="1"/>
</dbReference>
<dbReference type="EMBL" id="QYBC01000003">
    <property type="protein sequence ID" value="RYB06639.1"/>
    <property type="molecule type" value="Genomic_DNA"/>
</dbReference>